<dbReference type="STRING" id="363999.A0A439DCK4"/>
<dbReference type="AlphaFoldDB" id="A0A439DCK4"/>
<dbReference type="Pfam" id="PF13242">
    <property type="entry name" value="Hydrolase_like"/>
    <property type="match status" value="1"/>
</dbReference>
<evidence type="ECO:0008006" key="3">
    <source>
        <dbReference type="Google" id="ProtNLM"/>
    </source>
</evidence>
<dbReference type="PANTHER" id="PTHR19288">
    <property type="entry name" value="4-NITROPHENYLPHOSPHATASE-RELATED"/>
    <property type="match status" value="1"/>
</dbReference>
<dbReference type="GO" id="GO:0008967">
    <property type="term" value="F:phosphoglycolate phosphatase activity"/>
    <property type="evidence" value="ECO:0007669"/>
    <property type="project" value="TreeGrafter"/>
</dbReference>
<dbReference type="InterPro" id="IPR036412">
    <property type="entry name" value="HAD-like_sf"/>
</dbReference>
<name>A0A439DCK4_9PEZI</name>
<dbReference type="PANTHER" id="PTHR19288:SF46">
    <property type="entry name" value="HALOACID DEHALOGENASE-LIKE HYDROLASE DOMAIN-CONTAINING PROTEIN 2"/>
    <property type="match status" value="1"/>
</dbReference>
<dbReference type="Gene3D" id="3.40.50.1000">
    <property type="entry name" value="HAD superfamily/HAD-like"/>
    <property type="match status" value="2"/>
</dbReference>
<dbReference type="InterPro" id="IPR023214">
    <property type="entry name" value="HAD_sf"/>
</dbReference>
<evidence type="ECO:0000313" key="1">
    <source>
        <dbReference type="EMBL" id="RWA12139.1"/>
    </source>
</evidence>
<gene>
    <name evidence="1" type="ORF">EKO27_g2960</name>
</gene>
<accession>A0A439DCK4</accession>
<dbReference type="GO" id="GO:0004035">
    <property type="term" value="F:alkaline phosphatase activity"/>
    <property type="evidence" value="ECO:0007669"/>
    <property type="project" value="TreeGrafter"/>
</dbReference>
<dbReference type="EMBL" id="RYZI01000059">
    <property type="protein sequence ID" value="RWA12139.1"/>
    <property type="molecule type" value="Genomic_DNA"/>
</dbReference>
<proteinExistence type="predicted"/>
<reference evidence="1 2" key="1">
    <citation type="submission" date="2018-12" db="EMBL/GenBank/DDBJ databases">
        <title>Draft genome sequence of Xylaria grammica IHI A82.</title>
        <authorList>
            <person name="Buettner E."/>
            <person name="Kellner H."/>
        </authorList>
    </citation>
    <scope>NUCLEOTIDE SEQUENCE [LARGE SCALE GENOMIC DNA]</scope>
    <source>
        <strain evidence="1 2">IHI A82</strain>
    </source>
</reference>
<dbReference type="SUPFAM" id="SSF56784">
    <property type="entry name" value="HAD-like"/>
    <property type="match status" value="1"/>
</dbReference>
<dbReference type="Proteomes" id="UP000286045">
    <property type="component" value="Unassembled WGS sequence"/>
</dbReference>
<protein>
    <recommendedName>
        <fullName evidence="3">4-nitrophenylphosphatase</fullName>
    </recommendedName>
</protein>
<dbReference type="GO" id="GO:0005737">
    <property type="term" value="C:cytoplasm"/>
    <property type="evidence" value="ECO:0007669"/>
    <property type="project" value="TreeGrafter"/>
</dbReference>
<comment type="caution">
    <text evidence="1">The sequence shown here is derived from an EMBL/GenBank/DDBJ whole genome shotgun (WGS) entry which is preliminary data.</text>
</comment>
<organism evidence="1 2">
    <name type="scientific">Xylaria grammica</name>
    <dbReference type="NCBI Taxonomy" id="363999"/>
    <lineage>
        <taxon>Eukaryota</taxon>
        <taxon>Fungi</taxon>
        <taxon>Dikarya</taxon>
        <taxon>Ascomycota</taxon>
        <taxon>Pezizomycotina</taxon>
        <taxon>Sordariomycetes</taxon>
        <taxon>Xylariomycetidae</taxon>
        <taxon>Xylariales</taxon>
        <taxon>Xylariaceae</taxon>
        <taxon>Xylaria</taxon>
    </lineage>
</organism>
<keyword evidence="2" id="KW-1185">Reference proteome</keyword>
<evidence type="ECO:0000313" key="2">
    <source>
        <dbReference type="Proteomes" id="UP000286045"/>
    </source>
</evidence>
<sequence>MGIPSELEEIFASAYSSAIYISRILNLPEPRNKVFVLGESGIEQELRTENVPFIGGTDPSLRREITPADFAGLADGSMLDPDVGIVLAGLDFHVNYLKLAMAFQYLRRANAFFPGAGSISIPLTNMIGQKPTALGKPSQAMMDAIEGKFRLDRARTCMVGDRLDTDIQFGIQGGLGGTLAVLTGVSKKEHWEAEDAAFVPAYYVDKLADLGGERS</sequence>